<name>A0A6J8DJC1_MYTCO</name>
<reference evidence="4 5" key="1">
    <citation type="submission" date="2020-06" db="EMBL/GenBank/DDBJ databases">
        <authorList>
            <person name="Li R."/>
            <person name="Bekaert M."/>
        </authorList>
    </citation>
    <scope>NUCLEOTIDE SEQUENCE [LARGE SCALE GENOMIC DNA]</scope>
    <source>
        <strain evidence="5">wild</strain>
    </source>
</reference>
<keyword evidence="5" id="KW-1185">Reference proteome</keyword>
<feature type="transmembrane region" description="Helical" evidence="2">
    <location>
        <begin position="521"/>
        <end position="547"/>
    </location>
</feature>
<feature type="coiled-coil region" evidence="1">
    <location>
        <begin position="617"/>
        <end position="644"/>
    </location>
</feature>
<dbReference type="PANTHER" id="PTHR26392:SF92">
    <property type="entry name" value="PROTEIN KINASE DOMAIN-CONTAINING PROTEIN"/>
    <property type="match status" value="1"/>
</dbReference>
<evidence type="ECO:0000313" key="4">
    <source>
        <dbReference type="EMBL" id="CAC5408688.1"/>
    </source>
</evidence>
<evidence type="ECO:0000256" key="1">
    <source>
        <dbReference type="SAM" id="Coils"/>
    </source>
</evidence>
<protein>
    <recommendedName>
        <fullName evidence="3">Dynamin N-terminal domain-containing protein</fullName>
    </recommendedName>
</protein>
<gene>
    <name evidence="4" type="ORF">MCOR_42057</name>
</gene>
<organism evidence="4 5">
    <name type="scientific">Mytilus coruscus</name>
    <name type="common">Sea mussel</name>
    <dbReference type="NCBI Taxonomy" id="42192"/>
    <lineage>
        <taxon>Eukaryota</taxon>
        <taxon>Metazoa</taxon>
        <taxon>Spiralia</taxon>
        <taxon>Lophotrochozoa</taxon>
        <taxon>Mollusca</taxon>
        <taxon>Bivalvia</taxon>
        <taxon>Autobranchia</taxon>
        <taxon>Pteriomorphia</taxon>
        <taxon>Mytilida</taxon>
        <taxon>Mytiloidea</taxon>
        <taxon>Mytilidae</taxon>
        <taxon>Mytilinae</taxon>
        <taxon>Mytilus</taxon>
    </lineage>
</organism>
<evidence type="ECO:0000256" key="2">
    <source>
        <dbReference type="SAM" id="Phobius"/>
    </source>
</evidence>
<sequence length="669" mass="76828">MRNSAITKNMAEREPSVNVIYTREHHIGDKSSTSSEEDIAMLRDIYLSVKEFITCDDYDEKLQTELSAVQPEFMNVLETSERDLMRKDCSIIVTGETSAGKSSLINQIIGRKEKVLVCKNLPATARICRIRNSEVLAIKAYTKDEQLKKEEQAEDIKYLKSLVKKWTDMGKYTKDMEDIYFVDVFLPVPMLKGNVIMVDTPGIGETKDLDEILMDFLPHAVSFIFIINAGNAGGINEDRILKILRTIVENRDKMPCFDPGEAIFLTNKWDSIENGQESDEDEEDSISQTWTSIKDKLEKCWPSVQPEKIFRISLKEVAKGVKSIFTDDYVRFEAVLRKTIDNNQDKRVDFYFRFIQQFAKNAEQGTLARLKALERSEEEQKELILRNNEKIKKIQSNCKEARVELEVIKHQTVSELAAALYDYLHSDRGKDDIINPSDRTSITSISYRNIDDEVHQRLQRGISSWCKGNAAKTMIDKAELELKRHVGRIESEIQIVEQEIIGIDFGYNVGFNRAAAITMGIGLALLPISIGFTLVFAVISFIFSLLATAEQCRARAFEVYNGCISNISKQSLHDSFNKSFGEEFDKIVIHFFEETFPKQLDSFLKRNQMLMDEHKGIKKKQNAFMRLKEKIERIEGQIKDFGEKRELKDRQINQPMNLANNAQQSQTKL</sequence>
<dbReference type="AlphaFoldDB" id="A0A6J8DJC1"/>
<proteinExistence type="predicted"/>
<accession>A0A6J8DJC1</accession>
<keyword evidence="2" id="KW-0812">Transmembrane</keyword>
<dbReference type="Gene3D" id="3.40.50.300">
    <property type="entry name" value="P-loop containing nucleotide triphosphate hydrolases"/>
    <property type="match status" value="1"/>
</dbReference>
<evidence type="ECO:0000259" key="3">
    <source>
        <dbReference type="Pfam" id="PF00350"/>
    </source>
</evidence>
<evidence type="ECO:0000313" key="5">
    <source>
        <dbReference type="Proteomes" id="UP000507470"/>
    </source>
</evidence>
<keyword evidence="1" id="KW-0175">Coiled coil</keyword>
<feature type="domain" description="Dynamin N-terminal" evidence="3">
    <location>
        <begin position="91"/>
        <end position="232"/>
    </location>
</feature>
<dbReference type="InterPro" id="IPR027417">
    <property type="entry name" value="P-loop_NTPase"/>
</dbReference>
<dbReference type="InterPro" id="IPR045063">
    <property type="entry name" value="Dynamin_N"/>
</dbReference>
<keyword evidence="2" id="KW-0472">Membrane</keyword>
<keyword evidence="2" id="KW-1133">Transmembrane helix</keyword>
<dbReference type="SUPFAM" id="SSF52540">
    <property type="entry name" value="P-loop containing nucleoside triphosphate hydrolases"/>
    <property type="match status" value="1"/>
</dbReference>
<dbReference type="PANTHER" id="PTHR26392">
    <property type="entry name" value="MITOGEN-ACTIVATED PROTEIN KINASE KINASE KINASE 7-RELATED"/>
    <property type="match status" value="1"/>
</dbReference>
<feature type="coiled-coil region" evidence="1">
    <location>
        <begin position="373"/>
        <end position="411"/>
    </location>
</feature>
<dbReference type="Proteomes" id="UP000507470">
    <property type="component" value="Unassembled WGS sequence"/>
</dbReference>
<dbReference type="EMBL" id="CACVKT020007587">
    <property type="protein sequence ID" value="CAC5408688.1"/>
    <property type="molecule type" value="Genomic_DNA"/>
</dbReference>
<dbReference type="Pfam" id="PF00350">
    <property type="entry name" value="Dynamin_N"/>
    <property type="match status" value="1"/>
</dbReference>
<dbReference type="OrthoDB" id="8927528at2759"/>